<comment type="subcellular location">
    <subcellularLocation>
        <location evidence="1">Nucleus</location>
    </subcellularLocation>
</comment>
<proteinExistence type="predicted"/>
<dbReference type="PROSITE" id="PS50082">
    <property type="entry name" value="WD_REPEATS_2"/>
    <property type="match status" value="3"/>
</dbReference>
<evidence type="ECO:0000256" key="1">
    <source>
        <dbReference type="ARBA" id="ARBA00004123"/>
    </source>
</evidence>
<feature type="repeat" description="WD" evidence="6">
    <location>
        <begin position="291"/>
        <end position="325"/>
    </location>
</feature>
<evidence type="ECO:0000256" key="2">
    <source>
        <dbReference type="ARBA" id="ARBA00022574"/>
    </source>
</evidence>
<keyword evidence="4" id="KW-0156">Chromatin regulator</keyword>
<dbReference type="PRINTS" id="PR00320">
    <property type="entry name" value="GPROTEINBRPT"/>
</dbReference>
<comment type="caution">
    <text evidence="8">The sequence shown here is derived from an EMBL/GenBank/DDBJ whole genome shotgun (WGS) entry which is preliminary data.</text>
</comment>
<evidence type="ECO:0000256" key="6">
    <source>
        <dbReference type="PROSITE-ProRule" id="PRU00221"/>
    </source>
</evidence>
<dbReference type="InterPro" id="IPR015943">
    <property type="entry name" value="WD40/YVTN_repeat-like_dom_sf"/>
</dbReference>
<sequence>MAEENNEPLTLNQEYDLWKSNVPLMYDFVSETRLTWPSLTVQWLPGNNPQVPDRQELILGTHTSGEETNYLKIAAVDLPHQVVAGSLEDSDGEEEQVKSNIKITKKFKHDLEITRARYMPQQSNVVATINGAGDIFIYDTDGSSRQKPTKLQYHKENGYGLSFNTLDQGKLLSGSDDHTIALWDVANSQTPIVTWENSHTDIVNDCKWYNFEKDIFGSVSEDSSLQIHDLRVLEDGNKESKDTSVMNIMAPQPFNTIAFSKHSRNLFAAAGTDSNIYLYDMRNLEKPLHVMAGHTDAVTSLEFYGQQDGVIISGGADRRIIVWDIMEIGSEQVRDDAEDGSPEIMMVHAGHKSPINDISINDSIPWLIASAEEDNIVQIWKCSSKLPRVGGIPEPDISMF</sequence>
<evidence type="ECO:0000256" key="5">
    <source>
        <dbReference type="ARBA" id="ARBA00023242"/>
    </source>
</evidence>
<evidence type="ECO:0000256" key="3">
    <source>
        <dbReference type="ARBA" id="ARBA00022737"/>
    </source>
</evidence>
<feature type="domain" description="Histone-binding protein RBBP4-like N-terminal" evidence="7">
    <location>
        <begin position="13"/>
        <end position="80"/>
    </location>
</feature>
<dbReference type="PROSITE" id="PS50294">
    <property type="entry name" value="WD_REPEATS_REGION"/>
    <property type="match status" value="1"/>
</dbReference>
<gene>
    <name evidence="8" type="ORF">DAKH74_027290</name>
</gene>
<dbReference type="Pfam" id="PF12265">
    <property type="entry name" value="CAF1C_H4-bd"/>
    <property type="match status" value="1"/>
</dbReference>
<dbReference type="InterPro" id="IPR022052">
    <property type="entry name" value="Histone-bd_RBBP4-like_N"/>
</dbReference>
<dbReference type="InterPro" id="IPR020472">
    <property type="entry name" value="WD40_PAC1"/>
</dbReference>
<keyword evidence="2 6" id="KW-0853">WD repeat</keyword>
<keyword evidence="5" id="KW-0539">Nucleus</keyword>
<evidence type="ECO:0000313" key="8">
    <source>
        <dbReference type="EMBL" id="GMM56113.1"/>
    </source>
</evidence>
<accession>A0AAV5RZU1</accession>
<evidence type="ECO:0000259" key="7">
    <source>
        <dbReference type="Pfam" id="PF12265"/>
    </source>
</evidence>
<dbReference type="InterPro" id="IPR036322">
    <property type="entry name" value="WD40_repeat_dom_sf"/>
</dbReference>
<dbReference type="AlphaFoldDB" id="A0AAV5RZU1"/>
<name>A0AAV5RZU1_MAUHU</name>
<reference evidence="8 9" key="1">
    <citation type="journal article" date="2023" name="Elife">
        <title>Identification of key yeast species and microbe-microbe interactions impacting larval growth of Drosophila in the wild.</title>
        <authorList>
            <person name="Mure A."/>
            <person name="Sugiura Y."/>
            <person name="Maeda R."/>
            <person name="Honda K."/>
            <person name="Sakurai N."/>
            <person name="Takahashi Y."/>
            <person name="Watada M."/>
            <person name="Katoh T."/>
            <person name="Gotoh A."/>
            <person name="Gotoh Y."/>
            <person name="Taniguchi I."/>
            <person name="Nakamura K."/>
            <person name="Hayashi T."/>
            <person name="Katayama T."/>
            <person name="Uemura T."/>
            <person name="Hattori Y."/>
        </authorList>
    </citation>
    <scope>NUCLEOTIDE SEQUENCE [LARGE SCALE GENOMIC DNA]</scope>
    <source>
        <strain evidence="8 9">KH-74</strain>
    </source>
</reference>
<dbReference type="GO" id="GO:0005634">
    <property type="term" value="C:nucleus"/>
    <property type="evidence" value="ECO:0007669"/>
    <property type="project" value="UniProtKB-SubCell"/>
</dbReference>
<keyword evidence="9" id="KW-1185">Reference proteome</keyword>
<feature type="repeat" description="WD" evidence="6">
    <location>
        <begin position="348"/>
        <end position="381"/>
    </location>
</feature>
<evidence type="ECO:0000256" key="4">
    <source>
        <dbReference type="ARBA" id="ARBA00022853"/>
    </source>
</evidence>
<dbReference type="Pfam" id="PF00400">
    <property type="entry name" value="WD40"/>
    <property type="match status" value="3"/>
</dbReference>
<dbReference type="InterPro" id="IPR001680">
    <property type="entry name" value="WD40_rpt"/>
</dbReference>
<keyword evidence="3" id="KW-0677">Repeat</keyword>
<dbReference type="SUPFAM" id="SSF50978">
    <property type="entry name" value="WD40 repeat-like"/>
    <property type="match status" value="1"/>
</dbReference>
<dbReference type="InterPro" id="IPR050459">
    <property type="entry name" value="WD_repeat_RBAP46/RBAP48/MSI1"/>
</dbReference>
<feature type="repeat" description="WD" evidence="6">
    <location>
        <begin position="151"/>
        <end position="193"/>
    </location>
</feature>
<dbReference type="EMBL" id="BTGD01000006">
    <property type="protein sequence ID" value="GMM56113.1"/>
    <property type="molecule type" value="Genomic_DNA"/>
</dbReference>
<dbReference type="SMART" id="SM00320">
    <property type="entry name" value="WD40"/>
    <property type="match status" value="6"/>
</dbReference>
<organism evidence="8 9">
    <name type="scientific">Maudiozyma humilis</name>
    <name type="common">Sour dough yeast</name>
    <name type="synonym">Kazachstania humilis</name>
    <dbReference type="NCBI Taxonomy" id="51915"/>
    <lineage>
        <taxon>Eukaryota</taxon>
        <taxon>Fungi</taxon>
        <taxon>Dikarya</taxon>
        <taxon>Ascomycota</taxon>
        <taxon>Saccharomycotina</taxon>
        <taxon>Saccharomycetes</taxon>
        <taxon>Saccharomycetales</taxon>
        <taxon>Saccharomycetaceae</taxon>
        <taxon>Maudiozyma</taxon>
    </lineage>
</organism>
<dbReference type="Gene3D" id="2.130.10.10">
    <property type="entry name" value="YVTN repeat-like/Quinoprotein amine dehydrogenase"/>
    <property type="match status" value="1"/>
</dbReference>
<dbReference type="GO" id="GO:0006325">
    <property type="term" value="P:chromatin organization"/>
    <property type="evidence" value="ECO:0007669"/>
    <property type="project" value="UniProtKB-KW"/>
</dbReference>
<evidence type="ECO:0000313" key="9">
    <source>
        <dbReference type="Proteomes" id="UP001377567"/>
    </source>
</evidence>
<dbReference type="PANTHER" id="PTHR22850">
    <property type="entry name" value="WD40 REPEAT FAMILY"/>
    <property type="match status" value="1"/>
</dbReference>
<dbReference type="Proteomes" id="UP001377567">
    <property type="component" value="Unassembled WGS sequence"/>
</dbReference>
<protein>
    <submittedName>
        <fullName evidence="8">Hat2 protein</fullName>
    </submittedName>
</protein>
<dbReference type="InterPro" id="IPR019775">
    <property type="entry name" value="WD40_repeat_CS"/>
</dbReference>
<dbReference type="PROSITE" id="PS00678">
    <property type="entry name" value="WD_REPEATS_1"/>
    <property type="match status" value="2"/>
</dbReference>